<comment type="caution">
    <text evidence="4">The sequence shown here is derived from an EMBL/GenBank/DDBJ whole genome shotgun (WGS) entry which is preliminary data.</text>
</comment>
<comment type="similarity">
    <text evidence="1">Belongs to the SEN15 family.</text>
</comment>
<evidence type="ECO:0000259" key="3">
    <source>
        <dbReference type="Pfam" id="PF09631"/>
    </source>
</evidence>
<dbReference type="PANTHER" id="PTHR28518">
    <property type="entry name" value="TRNA-SPLICING ENDONUCLEASE SUBUNIT SEN15"/>
    <property type="match status" value="1"/>
</dbReference>
<evidence type="ECO:0000256" key="1">
    <source>
        <dbReference type="ARBA" id="ARBA00006091"/>
    </source>
</evidence>
<keyword evidence="4" id="KW-0255">Endonuclease</keyword>
<dbReference type="GO" id="GO:0000214">
    <property type="term" value="C:tRNA-intron endonuclease complex"/>
    <property type="evidence" value="ECO:0007669"/>
    <property type="project" value="InterPro"/>
</dbReference>
<dbReference type="OrthoDB" id="10002170at2759"/>
<evidence type="ECO:0000256" key="2">
    <source>
        <dbReference type="ARBA" id="ARBA00022694"/>
    </source>
</evidence>
<feature type="domain" description="tRNA-splicing endonuclease subunit Sen15" evidence="3">
    <location>
        <begin position="15"/>
        <end position="120"/>
    </location>
</feature>
<reference evidence="4 5" key="1">
    <citation type="submission" date="2018-06" db="EMBL/GenBank/DDBJ databases">
        <title>Whole genome sequencing of Candida tropicalis (genome annotated by CSBL at Korea University).</title>
        <authorList>
            <person name="Ahn J."/>
        </authorList>
    </citation>
    <scope>NUCLEOTIDE SEQUENCE [LARGE SCALE GENOMIC DNA]</scope>
    <source>
        <strain evidence="4 5">ATCC 20962</strain>
    </source>
</reference>
<keyword evidence="2" id="KW-0819">tRNA processing</keyword>
<dbReference type="PANTHER" id="PTHR28518:SF1">
    <property type="entry name" value="TRNA-SPLICING ENDONUCLEASE SUBUNIT SEN15"/>
    <property type="match status" value="1"/>
</dbReference>
<dbReference type="Gene3D" id="3.40.1350.10">
    <property type="match status" value="1"/>
</dbReference>
<gene>
    <name evidence="4" type="primary">SEN15_0</name>
    <name evidence="4" type="ORF">Cantr_05328</name>
</gene>
<dbReference type="GO" id="GO:0000213">
    <property type="term" value="F:tRNA-intron lyase activity"/>
    <property type="evidence" value="ECO:0007669"/>
    <property type="project" value="TreeGrafter"/>
</dbReference>
<dbReference type="InterPro" id="IPR042777">
    <property type="entry name" value="Sen15_fungi"/>
</dbReference>
<dbReference type="EMBL" id="QLNQ01000029">
    <property type="protein sequence ID" value="RCK56457.1"/>
    <property type="molecule type" value="Genomic_DNA"/>
</dbReference>
<keyword evidence="4" id="KW-0540">Nuclease</keyword>
<dbReference type="InterPro" id="IPR018593">
    <property type="entry name" value="tRNA-endonuc_su_Sen15"/>
</dbReference>
<evidence type="ECO:0000313" key="5">
    <source>
        <dbReference type="Proteomes" id="UP000253472"/>
    </source>
</evidence>
<accession>A0A367XS72</accession>
<dbReference type="InterPro" id="IPR036167">
    <property type="entry name" value="tRNA_intron_Endo_cat-like_sf"/>
</dbReference>
<evidence type="ECO:0000313" key="4">
    <source>
        <dbReference type="EMBL" id="RCK56457.1"/>
    </source>
</evidence>
<proteinExistence type="inferred from homology"/>
<name>A0A367XS72_9ASCO</name>
<dbReference type="GO" id="GO:0000379">
    <property type="term" value="P:tRNA-type intron splice site recognition and cleavage"/>
    <property type="evidence" value="ECO:0007669"/>
    <property type="project" value="InterPro"/>
</dbReference>
<dbReference type="GO" id="GO:0003676">
    <property type="term" value="F:nucleic acid binding"/>
    <property type="evidence" value="ECO:0007669"/>
    <property type="project" value="InterPro"/>
</dbReference>
<dbReference type="AlphaFoldDB" id="A0A367XS72"/>
<dbReference type="Pfam" id="PF09631">
    <property type="entry name" value="Sen15"/>
    <property type="match status" value="1"/>
</dbReference>
<protein>
    <submittedName>
        <fullName evidence="4">tRNA-splicing endonuclease subunit SEN15</fullName>
    </submittedName>
</protein>
<dbReference type="InterPro" id="IPR011856">
    <property type="entry name" value="tRNA_endonuc-like_dom_sf"/>
</dbReference>
<sequence length="120" mass="13883">MPSTTLPFTSTPMDQVRLNLIHYNLWNNVTAHAHGPHAYLSGHPREKLVSTDPDEIRKEWIVPRLLKDEKLSVQEINEWFETIEKDEGVRPARVIIGIINDDGTVVYYFIHNGIVKPRQN</sequence>
<keyword evidence="4" id="KW-0378">Hydrolase</keyword>
<dbReference type="STRING" id="5486.A0A367XS72"/>
<dbReference type="SUPFAM" id="SSF53032">
    <property type="entry name" value="tRNA-intron endonuclease catalytic domain-like"/>
    <property type="match status" value="1"/>
</dbReference>
<organism evidence="4 5">
    <name type="scientific">Candida viswanathii</name>
    <dbReference type="NCBI Taxonomy" id="5486"/>
    <lineage>
        <taxon>Eukaryota</taxon>
        <taxon>Fungi</taxon>
        <taxon>Dikarya</taxon>
        <taxon>Ascomycota</taxon>
        <taxon>Saccharomycotina</taxon>
        <taxon>Pichiomycetes</taxon>
        <taxon>Debaryomycetaceae</taxon>
        <taxon>Candida/Lodderomyces clade</taxon>
        <taxon>Candida</taxon>
    </lineage>
</organism>
<keyword evidence="5" id="KW-1185">Reference proteome</keyword>
<dbReference type="Proteomes" id="UP000253472">
    <property type="component" value="Unassembled WGS sequence"/>
</dbReference>